<dbReference type="PROSITE" id="PS51800">
    <property type="entry name" value="ZF_CHHC_U11_48K"/>
    <property type="match status" value="2"/>
</dbReference>
<dbReference type="InterPro" id="IPR051591">
    <property type="entry name" value="UPF0224_FAM112_RNA_Proc"/>
</dbReference>
<keyword evidence="2" id="KW-0863">Zinc-finger</keyword>
<feature type="region of interest" description="Disordered" evidence="4">
    <location>
        <begin position="130"/>
        <end position="154"/>
    </location>
</feature>
<sequence length="287" mass="33473">MWKEAESLGLHIEQEGELKFLNYKVNYCLTIVTHQFKTNRRSKGQMNSSDLIQCPYDRAHMISENRMQSHLYKCERNHKNIIKLLCPFNATHRIDNAEFMTHITSCPNRRVIEWHKYVVKGEQGCKSIPYTEPKLPEPEENWDEEPPCETYDPSKYTERSSVLRKPIGISKAERKVFYEMEVQRLNRIQSIGIDHSDTDEDEVYSEDLTRKEKDKSTMVSINPCLGLGRGTNFRKKKTMEMRPGLDSSNKSESSGFSYSRDTNKDKIGFKVTMNFSFGRNAEMGKTK</sequence>
<dbReference type="PANTHER" id="PTHR21402">
    <property type="entry name" value="GAMETOCYTE SPECIFIC FACTOR 1-RELATED"/>
    <property type="match status" value="1"/>
</dbReference>
<proteinExistence type="predicted"/>
<keyword evidence="7" id="KW-1185">Reference proteome</keyword>
<dbReference type="PANTHER" id="PTHR21402:SF5">
    <property type="entry name" value="GAMETOCYTE SPECIFIC FACTOR 1"/>
    <property type="match status" value="1"/>
</dbReference>
<feature type="compositionally biased region" description="Polar residues" evidence="4">
    <location>
        <begin position="246"/>
        <end position="260"/>
    </location>
</feature>
<dbReference type="Proteomes" id="UP001233999">
    <property type="component" value="Unassembled WGS sequence"/>
</dbReference>
<dbReference type="EMBL" id="JASPKZ010009346">
    <property type="protein sequence ID" value="KAJ9577781.1"/>
    <property type="molecule type" value="Genomic_DNA"/>
</dbReference>
<gene>
    <name evidence="6" type="ORF">L9F63_005637</name>
</gene>
<reference evidence="6" key="1">
    <citation type="journal article" date="2023" name="IScience">
        <title>Live-bearing cockroach genome reveals convergent evolutionary mechanisms linked to viviparity in insects and beyond.</title>
        <authorList>
            <person name="Fouks B."/>
            <person name="Harrison M.C."/>
            <person name="Mikhailova A.A."/>
            <person name="Marchal E."/>
            <person name="English S."/>
            <person name="Carruthers M."/>
            <person name="Jennings E.C."/>
            <person name="Chiamaka E.L."/>
            <person name="Frigard R.A."/>
            <person name="Pippel M."/>
            <person name="Attardo G.M."/>
            <person name="Benoit J.B."/>
            <person name="Bornberg-Bauer E."/>
            <person name="Tobe S.S."/>
        </authorList>
    </citation>
    <scope>NUCLEOTIDE SEQUENCE</scope>
    <source>
        <strain evidence="6">Stay&amp;Tobe</strain>
    </source>
</reference>
<evidence type="ECO:0000259" key="5">
    <source>
        <dbReference type="PROSITE" id="PS51800"/>
    </source>
</evidence>
<evidence type="ECO:0000313" key="7">
    <source>
        <dbReference type="Proteomes" id="UP001233999"/>
    </source>
</evidence>
<dbReference type="InterPro" id="IPR022776">
    <property type="entry name" value="TRM13/UPF0224_CHHC_Znf_dom"/>
</dbReference>
<feature type="domain" description="CHHC U11-48K-type" evidence="5">
    <location>
        <begin position="83"/>
        <end position="110"/>
    </location>
</feature>
<evidence type="ECO:0000256" key="1">
    <source>
        <dbReference type="ARBA" id="ARBA00022723"/>
    </source>
</evidence>
<dbReference type="Pfam" id="PF05253">
    <property type="entry name" value="zf-U11-48K"/>
    <property type="match status" value="2"/>
</dbReference>
<keyword evidence="3" id="KW-0862">Zinc</keyword>
<reference evidence="6" key="2">
    <citation type="submission" date="2023-05" db="EMBL/GenBank/DDBJ databases">
        <authorList>
            <person name="Fouks B."/>
        </authorList>
    </citation>
    <scope>NUCLEOTIDE SEQUENCE</scope>
    <source>
        <strain evidence="6">Stay&amp;Tobe</strain>
        <tissue evidence="6">Testes</tissue>
    </source>
</reference>
<evidence type="ECO:0000256" key="4">
    <source>
        <dbReference type="SAM" id="MobiDB-lite"/>
    </source>
</evidence>
<dbReference type="AlphaFoldDB" id="A0AAD8E5P5"/>
<evidence type="ECO:0000313" key="6">
    <source>
        <dbReference type="EMBL" id="KAJ9577781.1"/>
    </source>
</evidence>
<evidence type="ECO:0000256" key="3">
    <source>
        <dbReference type="ARBA" id="ARBA00022833"/>
    </source>
</evidence>
<protein>
    <recommendedName>
        <fullName evidence="5">CHHC U11-48K-type domain-containing protein</fullName>
    </recommendedName>
</protein>
<dbReference type="SUPFAM" id="SSF57667">
    <property type="entry name" value="beta-beta-alpha zinc fingers"/>
    <property type="match status" value="1"/>
</dbReference>
<name>A0AAD8E5P5_DIPPU</name>
<feature type="region of interest" description="Disordered" evidence="4">
    <location>
        <begin position="237"/>
        <end position="262"/>
    </location>
</feature>
<evidence type="ECO:0000256" key="2">
    <source>
        <dbReference type="ARBA" id="ARBA00022771"/>
    </source>
</evidence>
<accession>A0AAD8E5P5</accession>
<dbReference type="InterPro" id="IPR036236">
    <property type="entry name" value="Znf_C2H2_sf"/>
</dbReference>
<feature type="domain" description="CHHC U11-48K-type" evidence="5">
    <location>
        <begin position="51"/>
        <end position="78"/>
    </location>
</feature>
<keyword evidence="1" id="KW-0479">Metal-binding</keyword>
<comment type="caution">
    <text evidence="6">The sequence shown here is derived from an EMBL/GenBank/DDBJ whole genome shotgun (WGS) entry which is preliminary data.</text>
</comment>
<organism evidence="6 7">
    <name type="scientific">Diploptera punctata</name>
    <name type="common">Pacific beetle cockroach</name>
    <dbReference type="NCBI Taxonomy" id="6984"/>
    <lineage>
        <taxon>Eukaryota</taxon>
        <taxon>Metazoa</taxon>
        <taxon>Ecdysozoa</taxon>
        <taxon>Arthropoda</taxon>
        <taxon>Hexapoda</taxon>
        <taxon>Insecta</taxon>
        <taxon>Pterygota</taxon>
        <taxon>Neoptera</taxon>
        <taxon>Polyneoptera</taxon>
        <taxon>Dictyoptera</taxon>
        <taxon>Blattodea</taxon>
        <taxon>Blaberoidea</taxon>
        <taxon>Blaberidae</taxon>
        <taxon>Diplopterinae</taxon>
        <taxon>Diploptera</taxon>
    </lineage>
</organism>
<feature type="compositionally biased region" description="Acidic residues" evidence="4">
    <location>
        <begin position="138"/>
        <end position="147"/>
    </location>
</feature>
<dbReference type="GO" id="GO:0008270">
    <property type="term" value="F:zinc ion binding"/>
    <property type="evidence" value="ECO:0007669"/>
    <property type="project" value="UniProtKB-KW"/>
</dbReference>